<dbReference type="OrthoDB" id="1432951at2759"/>
<dbReference type="EMBL" id="BJWL01000012">
    <property type="protein sequence ID" value="GFY97791.1"/>
    <property type="molecule type" value="Genomic_DNA"/>
</dbReference>
<dbReference type="Proteomes" id="UP000585474">
    <property type="component" value="Unassembled WGS sequence"/>
</dbReference>
<name>A0A7J0FGH3_9ERIC</name>
<feature type="domain" description="Retrotransposon gag" evidence="1">
    <location>
        <begin position="103"/>
        <end position="190"/>
    </location>
</feature>
<dbReference type="Pfam" id="PF03732">
    <property type="entry name" value="Retrotrans_gag"/>
    <property type="match status" value="1"/>
</dbReference>
<evidence type="ECO:0000313" key="2">
    <source>
        <dbReference type="EMBL" id="GFY97791.1"/>
    </source>
</evidence>
<gene>
    <name evidence="2" type="ORF">Acr_12g0003320</name>
</gene>
<comment type="caution">
    <text evidence="2">The sequence shown here is derived from an EMBL/GenBank/DDBJ whole genome shotgun (WGS) entry which is preliminary data.</text>
</comment>
<keyword evidence="3" id="KW-1185">Reference proteome</keyword>
<accession>A0A7J0FGH3</accession>
<dbReference type="InterPro" id="IPR005162">
    <property type="entry name" value="Retrotrans_gag_dom"/>
</dbReference>
<dbReference type="AlphaFoldDB" id="A0A7J0FGH3"/>
<protein>
    <recommendedName>
        <fullName evidence="1">Retrotransposon gag domain-containing protein</fullName>
    </recommendedName>
</protein>
<reference evidence="2 3" key="1">
    <citation type="submission" date="2019-07" db="EMBL/GenBank/DDBJ databases">
        <title>De Novo Assembly of kiwifruit Actinidia rufa.</title>
        <authorList>
            <person name="Sugita-Konishi S."/>
            <person name="Sato K."/>
            <person name="Mori E."/>
            <person name="Abe Y."/>
            <person name="Kisaki G."/>
            <person name="Hamano K."/>
            <person name="Suezawa K."/>
            <person name="Otani M."/>
            <person name="Fukuda T."/>
            <person name="Manabe T."/>
            <person name="Gomi K."/>
            <person name="Tabuchi M."/>
            <person name="Akimitsu K."/>
            <person name="Kataoka I."/>
        </authorList>
    </citation>
    <scope>NUCLEOTIDE SEQUENCE [LARGE SCALE GENOMIC DNA]</scope>
    <source>
        <strain evidence="3">cv. Fuchu</strain>
    </source>
</reference>
<evidence type="ECO:0000313" key="3">
    <source>
        <dbReference type="Proteomes" id="UP000585474"/>
    </source>
</evidence>
<proteinExistence type="predicted"/>
<sequence length="314" mass="36225">MGGHDEAPQIFHFTPEALREFVWAIRDEIQQPPPPPPVVVEPVVHRASAEPRAQSAMREFIRQNPPRFSREPDLIKAESWLKRINLAFEMIELNEDVLYIREATHQFLGRALTWWDMVKTTHNVEMMTWVDFECVFLDYYFSQVVHNAKRREFLALKQGDLSLVQYGAQFNNLARFTPESISTDYLRARCFERLSSTKRRKKPRWIGILVLLEKGLIQCNNSRGKGRSICSDNNSLPILNHSSLNSRGLPLSTSLEVHISQVHPEVDLVKGQDFATSVDKRATSRLFAHNFRHRDKISSLDNHSLGISPLVLPF</sequence>
<evidence type="ECO:0000259" key="1">
    <source>
        <dbReference type="Pfam" id="PF03732"/>
    </source>
</evidence>
<organism evidence="2 3">
    <name type="scientific">Actinidia rufa</name>
    <dbReference type="NCBI Taxonomy" id="165716"/>
    <lineage>
        <taxon>Eukaryota</taxon>
        <taxon>Viridiplantae</taxon>
        <taxon>Streptophyta</taxon>
        <taxon>Embryophyta</taxon>
        <taxon>Tracheophyta</taxon>
        <taxon>Spermatophyta</taxon>
        <taxon>Magnoliopsida</taxon>
        <taxon>eudicotyledons</taxon>
        <taxon>Gunneridae</taxon>
        <taxon>Pentapetalae</taxon>
        <taxon>asterids</taxon>
        <taxon>Ericales</taxon>
        <taxon>Actinidiaceae</taxon>
        <taxon>Actinidia</taxon>
    </lineage>
</organism>